<sequence>MYSTWVDPS</sequence>
<dbReference type="EMBL" id="GBRH01162781">
    <property type="protein sequence ID" value="JAE35115.1"/>
    <property type="molecule type" value="Transcribed_RNA"/>
</dbReference>
<protein>
    <submittedName>
        <fullName evidence="1">Uncharacterized protein</fullName>
    </submittedName>
</protein>
<evidence type="ECO:0000313" key="1">
    <source>
        <dbReference type="EMBL" id="JAE35115.1"/>
    </source>
</evidence>
<reference evidence="1" key="2">
    <citation type="journal article" date="2015" name="Data Brief">
        <title>Shoot transcriptome of the giant reed, Arundo donax.</title>
        <authorList>
            <person name="Barrero R.A."/>
            <person name="Guerrero F.D."/>
            <person name="Moolhuijzen P."/>
            <person name="Goolsby J.A."/>
            <person name="Tidwell J."/>
            <person name="Bellgard S.E."/>
            <person name="Bellgard M.I."/>
        </authorList>
    </citation>
    <scope>NUCLEOTIDE SEQUENCE</scope>
    <source>
        <tissue evidence="1">Shoot tissue taken approximately 20 cm above the soil surface</tissue>
    </source>
</reference>
<proteinExistence type="predicted"/>
<accession>A0A0A9HDA3</accession>
<organism evidence="1">
    <name type="scientific">Arundo donax</name>
    <name type="common">Giant reed</name>
    <name type="synonym">Donax arundinaceus</name>
    <dbReference type="NCBI Taxonomy" id="35708"/>
    <lineage>
        <taxon>Eukaryota</taxon>
        <taxon>Viridiplantae</taxon>
        <taxon>Streptophyta</taxon>
        <taxon>Embryophyta</taxon>
        <taxon>Tracheophyta</taxon>
        <taxon>Spermatophyta</taxon>
        <taxon>Magnoliopsida</taxon>
        <taxon>Liliopsida</taxon>
        <taxon>Poales</taxon>
        <taxon>Poaceae</taxon>
        <taxon>PACMAD clade</taxon>
        <taxon>Arundinoideae</taxon>
        <taxon>Arundineae</taxon>
        <taxon>Arundo</taxon>
    </lineage>
</organism>
<reference evidence="1" key="1">
    <citation type="submission" date="2014-09" db="EMBL/GenBank/DDBJ databases">
        <authorList>
            <person name="Magalhaes I.L.F."/>
            <person name="Oliveira U."/>
            <person name="Santos F.R."/>
            <person name="Vidigal T.H.D.A."/>
            <person name="Brescovit A.D."/>
            <person name="Santos A.J."/>
        </authorList>
    </citation>
    <scope>NUCLEOTIDE SEQUENCE</scope>
    <source>
        <tissue evidence="1">Shoot tissue taken approximately 20 cm above the soil surface</tissue>
    </source>
</reference>
<name>A0A0A9HDA3_ARUDO</name>